<gene>
    <name evidence="2" type="ORF">DWZ32_08955</name>
</gene>
<feature type="chain" id="PRO_5044253987" evidence="1">
    <location>
        <begin position="21"/>
        <end position="332"/>
    </location>
</feature>
<reference evidence="2 3" key="1">
    <citation type="submission" date="2018-08" db="EMBL/GenBank/DDBJ databases">
        <title>A genome reference for cultivated species of the human gut microbiota.</title>
        <authorList>
            <person name="Zou Y."/>
            <person name="Xue W."/>
            <person name="Luo G."/>
        </authorList>
    </citation>
    <scope>NUCLEOTIDE SEQUENCE [LARGE SCALE GENOMIC DNA]</scope>
    <source>
        <strain evidence="2 3">AF31-23</strain>
    </source>
</reference>
<dbReference type="EMBL" id="QRQM01000008">
    <property type="protein sequence ID" value="RHN07676.1"/>
    <property type="molecule type" value="Genomic_DNA"/>
</dbReference>
<accession>A0AB37MEG4</accession>
<name>A0AB37MEG4_9BACE</name>
<proteinExistence type="predicted"/>
<evidence type="ECO:0000313" key="3">
    <source>
        <dbReference type="Proteomes" id="UP000286003"/>
    </source>
</evidence>
<evidence type="ECO:0000256" key="1">
    <source>
        <dbReference type="SAM" id="SignalP"/>
    </source>
</evidence>
<dbReference type="AlphaFoldDB" id="A0AB37MEG4"/>
<protein>
    <submittedName>
        <fullName evidence="2">Uncharacterized protein</fullName>
    </submittedName>
</protein>
<dbReference type="Gene3D" id="2.60.120.200">
    <property type="match status" value="1"/>
</dbReference>
<feature type="signal peptide" evidence="1">
    <location>
        <begin position="1"/>
        <end position="20"/>
    </location>
</feature>
<dbReference type="PROSITE" id="PS51257">
    <property type="entry name" value="PROKAR_LIPOPROTEIN"/>
    <property type="match status" value="1"/>
</dbReference>
<sequence>MKKYMSKYLFLLVAAILFFACEDENTPSLSHREYDSTKAPVVSLSNISTKYGSEIYAAMKTDNAQGLDILQQGILLSDDQSKLNITQATRVVAASNEAELQQLTFSGLKAETTYYLRSYSMNKEAVGYGEIQQVTTGKAWERSFTFKEDFTTTSCVQTLATFQFGTMLDRGWTPVKTAGNFYDPATDANPFGDAAYVFCSESYTIFDKTGDVTDADNLLEFVADFTDGMKPQVAVKAASFGAPPINNAEYWDSYQVIASLEPITTVEEANAADVIAEVAVSEATTCQKVTFDLDDKYAGKVVYIGIRHKYSAEGYTLLIHYVDATALFEPIA</sequence>
<organism evidence="2 3">
    <name type="scientific">Bacteroides intestinalis</name>
    <dbReference type="NCBI Taxonomy" id="329854"/>
    <lineage>
        <taxon>Bacteria</taxon>
        <taxon>Pseudomonadati</taxon>
        <taxon>Bacteroidota</taxon>
        <taxon>Bacteroidia</taxon>
        <taxon>Bacteroidales</taxon>
        <taxon>Bacteroidaceae</taxon>
        <taxon>Bacteroides</taxon>
    </lineage>
</organism>
<dbReference type="Proteomes" id="UP000286003">
    <property type="component" value="Unassembled WGS sequence"/>
</dbReference>
<evidence type="ECO:0000313" key="2">
    <source>
        <dbReference type="EMBL" id="RHN07676.1"/>
    </source>
</evidence>
<dbReference type="RefSeq" id="WP_147331413.1">
    <property type="nucleotide sequence ID" value="NZ_JADMUC010000027.1"/>
</dbReference>
<comment type="caution">
    <text evidence="2">The sequence shown here is derived from an EMBL/GenBank/DDBJ whole genome shotgun (WGS) entry which is preliminary data.</text>
</comment>
<keyword evidence="1" id="KW-0732">Signal</keyword>